<sequence length="87" mass="9922">MEPKEHMDLMDRTKGTSRTHGLGVRKDMAKVMAVRKHAPKKKGKSRKPVNPKDFTTLPPPKKRARSQCVQDPFIEVNTDEVRAKQEA</sequence>
<dbReference type="Proteomes" id="UP000886595">
    <property type="component" value="Unassembled WGS sequence"/>
</dbReference>
<protein>
    <submittedName>
        <fullName evidence="2">Uncharacterized protein</fullName>
    </submittedName>
</protein>
<organism evidence="2 3">
    <name type="scientific">Brassica carinata</name>
    <name type="common">Ethiopian mustard</name>
    <name type="synonym">Abyssinian cabbage</name>
    <dbReference type="NCBI Taxonomy" id="52824"/>
    <lineage>
        <taxon>Eukaryota</taxon>
        <taxon>Viridiplantae</taxon>
        <taxon>Streptophyta</taxon>
        <taxon>Embryophyta</taxon>
        <taxon>Tracheophyta</taxon>
        <taxon>Spermatophyta</taxon>
        <taxon>Magnoliopsida</taxon>
        <taxon>eudicotyledons</taxon>
        <taxon>Gunneridae</taxon>
        <taxon>Pentapetalae</taxon>
        <taxon>rosids</taxon>
        <taxon>malvids</taxon>
        <taxon>Brassicales</taxon>
        <taxon>Brassicaceae</taxon>
        <taxon>Brassiceae</taxon>
        <taxon>Brassica</taxon>
    </lineage>
</organism>
<dbReference type="EMBL" id="JAAMPC010000008">
    <property type="protein sequence ID" value="KAG2299013.1"/>
    <property type="molecule type" value="Genomic_DNA"/>
</dbReference>
<evidence type="ECO:0000256" key="1">
    <source>
        <dbReference type="SAM" id="MobiDB-lite"/>
    </source>
</evidence>
<comment type="caution">
    <text evidence="2">The sequence shown here is derived from an EMBL/GenBank/DDBJ whole genome shotgun (WGS) entry which is preliminary data.</text>
</comment>
<name>A0A8X7S4B4_BRACI</name>
<proteinExistence type="predicted"/>
<dbReference type="AlphaFoldDB" id="A0A8X7S4B4"/>
<evidence type="ECO:0000313" key="3">
    <source>
        <dbReference type="Proteomes" id="UP000886595"/>
    </source>
</evidence>
<gene>
    <name evidence="2" type="ORF">Bca52824_035485</name>
</gene>
<feature type="region of interest" description="Disordered" evidence="1">
    <location>
        <begin position="1"/>
        <end position="87"/>
    </location>
</feature>
<evidence type="ECO:0000313" key="2">
    <source>
        <dbReference type="EMBL" id="KAG2299013.1"/>
    </source>
</evidence>
<feature type="compositionally biased region" description="Basic and acidic residues" evidence="1">
    <location>
        <begin position="1"/>
        <end position="14"/>
    </location>
</feature>
<feature type="compositionally biased region" description="Basic residues" evidence="1">
    <location>
        <begin position="33"/>
        <end position="49"/>
    </location>
</feature>
<accession>A0A8X7S4B4</accession>
<keyword evidence="3" id="KW-1185">Reference proteome</keyword>
<reference evidence="2 3" key="1">
    <citation type="submission" date="2020-02" db="EMBL/GenBank/DDBJ databases">
        <authorList>
            <person name="Ma Q."/>
            <person name="Huang Y."/>
            <person name="Song X."/>
            <person name="Pei D."/>
        </authorList>
    </citation>
    <scope>NUCLEOTIDE SEQUENCE [LARGE SCALE GENOMIC DNA]</scope>
    <source>
        <strain evidence="2">Sxm20200214</strain>
        <tissue evidence="2">Leaf</tissue>
    </source>
</reference>